<organism evidence="3 4">
    <name type="scientific">Rosa chinensis</name>
    <name type="common">China rose</name>
    <dbReference type="NCBI Taxonomy" id="74649"/>
    <lineage>
        <taxon>Eukaryota</taxon>
        <taxon>Viridiplantae</taxon>
        <taxon>Streptophyta</taxon>
        <taxon>Embryophyta</taxon>
        <taxon>Tracheophyta</taxon>
        <taxon>Spermatophyta</taxon>
        <taxon>Magnoliopsida</taxon>
        <taxon>eudicotyledons</taxon>
        <taxon>Gunneridae</taxon>
        <taxon>Pentapetalae</taxon>
        <taxon>rosids</taxon>
        <taxon>fabids</taxon>
        <taxon>Rosales</taxon>
        <taxon>Rosaceae</taxon>
        <taxon>Rosoideae</taxon>
        <taxon>Rosoideae incertae sedis</taxon>
        <taxon>Rosa</taxon>
    </lineage>
</organism>
<sequence length="344" mass="39703">MVEWGRGSSIFDTEPEMIVCLQRSLDALHREKTIIKECFVDLASFPEDQIIPAAALIDMWKELYGLDEEFWSIANLQKLTIHGLANIVSRYAGFYVSVVLYFFLCFCFITHFDLLIICCCELMICMWKKSLLSNLVVIITRKEEMEEDGYYSDLFFTLHHMLRGLAIHEASEDTTEQRNSLIIDIHGDNLPSWWTEQKYQPKNARLLSVSTAFSRKWHYMQLPKVEVLVLNFQTEKYELPDFLDKMDKLKVLIVINYGSSPAELSNFQLLGSLPNLKRIRLEGVLITSTTKNPIQLDSLKKIAFSKCDLGQAFSNSSFKFSVAFPNLVEMNVEHCHDLKELPAD</sequence>
<keyword evidence="2" id="KW-0812">Transmembrane</keyword>
<name>A0A2P6RNB6_ROSCH</name>
<protein>
    <submittedName>
        <fullName evidence="3">Putative leucine-rich repeat domain, L domain-containing protein</fullName>
    </submittedName>
</protein>
<dbReference type="SUPFAM" id="SSF52058">
    <property type="entry name" value="L domain-like"/>
    <property type="match status" value="1"/>
</dbReference>
<keyword evidence="2" id="KW-0472">Membrane</keyword>
<keyword evidence="2" id="KW-1133">Transmembrane helix</keyword>
<comment type="caution">
    <text evidence="3">The sequence shown here is derived from an EMBL/GenBank/DDBJ whole genome shotgun (WGS) entry which is preliminary data.</text>
</comment>
<dbReference type="STRING" id="74649.A0A2P6RNB6"/>
<dbReference type="Gene3D" id="3.80.10.10">
    <property type="entry name" value="Ribonuclease Inhibitor"/>
    <property type="match status" value="1"/>
</dbReference>
<dbReference type="Proteomes" id="UP000238479">
    <property type="component" value="Chromosome 2"/>
</dbReference>
<gene>
    <name evidence="3" type="ORF">RchiOBHm_Chr2g0104541</name>
</gene>
<evidence type="ECO:0000313" key="3">
    <source>
        <dbReference type="EMBL" id="PRQ47881.1"/>
    </source>
</evidence>
<dbReference type="Gramene" id="PRQ47881">
    <property type="protein sequence ID" value="PRQ47881"/>
    <property type="gene ID" value="RchiOBHm_Chr2g0104541"/>
</dbReference>
<reference evidence="3 4" key="1">
    <citation type="journal article" date="2018" name="Nat. Genet.">
        <title>The Rosa genome provides new insights in the design of modern roses.</title>
        <authorList>
            <person name="Bendahmane M."/>
        </authorList>
    </citation>
    <scope>NUCLEOTIDE SEQUENCE [LARGE SCALE GENOMIC DNA]</scope>
    <source>
        <strain evidence="4">cv. Old Blush</strain>
    </source>
</reference>
<keyword evidence="4" id="KW-1185">Reference proteome</keyword>
<dbReference type="Gene3D" id="1.10.10.10">
    <property type="entry name" value="Winged helix-like DNA-binding domain superfamily/Winged helix DNA-binding domain"/>
    <property type="match status" value="1"/>
</dbReference>
<feature type="transmembrane region" description="Helical" evidence="2">
    <location>
        <begin position="98"/>
        <end position="124"/>
    </location>
</feature>
<evidence type="ECO:0000256" key="2">
    <source>
        <dbReference type="SAM" id="Phobius"/>
    </source>
</evidence>
<dbReference type="PANTHER" id="PTHR36766">
    <property type="entry name" value="PLANT BROAD-SPECTRUM MILDEW RESISTANCE PROTEIN RPW8"/>
    <property type="match status" value="1"/>
</dbReference>
<dbReference type="InterPro" id="IPR036388">
    <property type="entry name" value="WH-like_DNA-bd_sf"/>
</dbReference>
<proteinExistence type="predicted"/>
<dbReference type="OMA" id="ICCCELM"/>
<evidence type="ECO:0000256" key="1">
    <source>
        <dbReference type="ARBA" id="ARBA00022821"/>
    </source>
</evidence>
<dbReference type="PANTHER" id="PTHR36766:SF3">
    <property type="entry name" value="RPW8 DOMAIN-CONTAINING PROTEIN"/>
    <property type="match status" value="1"/>
</dbReference>
<dbReference type="GO" id="GO:0006952">
    <property type="term" value="P:defense response"/>
    <property type="evidence" value="ECO:0007669"/>
    <property type="project" value="UniProtKB-KW"/>
</dbReference>
<evidence type="ECO:0000313" key="4">
    <source>
        <dbReference type="Proteomes" id="UP000238479"/>
    </source>
</evidence>
<dbReference type="InterPro" id="IPR032675">
    <property type="entry name" value="LRR_dom_sf"/>
</dbReference>
<keyword evidence="1" id="KW-0611">Plant defense</keyword>
<accession>A0A2P6RNB6</accession>
<dbReference type="AlphaFoldDB" id="A0A2P6RNB6"/>
<dbReference type="EMBL" id="PDCK01000040">
    <property type="protein sequence ID" value="PRQ47881.1"/>
    <property type="molecule type" value="Genomic_DNA"/>
</dbReference>